<evidence type="ECO:0000313" key="17">
    <source>
        <dbReference type="EMBL" id="TGD43013.1"/>
    </source>
</evidence>
<dbReference type="SUPFAM" id="SSF47226">
    <property type="entry name" value="Histidine-containing phosphotransfer domain, HPT domain"/>
    <property type="match status" value="1"/>
</dbReference>
<accession>A0ABY2KPR4</accession>
<dbReference type="CDD" id="cd00088">
    <property type="entry name" value="HPT"/>
    <property type="match status" value="1"/>
</dbReference>
<keyword evidence="8" id="KW-0418">Kinase</keyword>
<keyword evidence="4" id="KW-0145">Chemotaxis</keyword>
<dbReference type="Pfam" id="PF02895">
    <property type="entry name" value="H-kinase_dim"/>
    <property type="match status" value="1"/>
</dbReference>
<evidence type="ECO:0000256" key="2">
    <source>
        <dbReference type="ARBA" id="ARBA00012438"/>
    </source>
</evidence>
<feature type="region of interest" description="Disordered" evidence="13">
    <location>
        <begin position="282"/>
        <end position="316"/>
    </location>
</feature>
<dbReference type="InterPro" id="IPR005467">
    <property type="entry name" value="His_kinase_dom"/>
</dbReference>
<dbReference type="PANTHER" id="PTHR43395">
    <property type="entry name" value="SENSOR HISTIDINE KINASE CHEA"/>
    <property type="match status" value="1"/>
</dbReference>
<dbReference type="InterPro" id="IPR036641">
    <property type="entry name" value="HPT_dom_sf"/>
</dbReference>
<evidence type="ECO:0000259" key="15">
    <source>
        <dbReference type="PROSITE" id="PS50851"/>
    </source>
</evidence>
<keyword evidence="5 12" id="KW-0597">Phosphoprotein</keyword>
<feature type="domain" description="HPt" evidence="16">
    <location>
        <begin position="1"/>
        <end position="104"/>
    </location>
</feature>
<dbReference type="Gene3D" id="3.30.565.10">
    <property type="entry name" value="Histidine kinase-like ATPase, C-terminal domain"/>
    <property type="match status" value="1"/>
</dbReference>
<keyword evidence="18" id="KW-1185">Reference proteome</keyword>
<dbReference type="Gene3D" id="1.10.287.560">
    <property type="entry name" value="Histidine kinase CheA-like, homodimeric domain"/>
    <property type="match status" value="1"/>
</dbReference>
<dbReference type="SMART" id="SM00387">
    <property type="entry name" value="HATPase_c"/>
    <property type="match status" value="1"/>
</dbReference>
<dbReference type="Proteomes" id="UP000297741">
    <property type="component" value="Unassembled WGS sequence"/>
</dbReference>
<evidence type="ECO:0000256" key="1">
    <source>
        <dbReference type="ARBA" id="ARBA00000085"/>
    </source>
</evidence>
<keyword evidence="7" id="KW-0547">Nucleotide-binding</keyword>
<dbReference type="EC" id="2.7.13.3" evidence="2"/>
<dbReference type="InterPro" id="IPR004105">
    <property type="entry name" value="CheA-like_dim"/>
</dbReference>
<evidence type="ECO:0000256" key="4">
    <source>
        <dbReference type="ARBA" id="ARBA00022500"/>
    </source>
</evidence>
<dbReference type="SMART" id="SM00260">
    <property type="entry name" value="CheW"/>
    <property type="match status" value="1"/>
</dbReference>
<keyword evidence="10" id="KW-0902">Two-component regulatory system</keyword>
<dbReference type="PROSITE" id="PS50109">
    <property type="entry name" value="HIS_KIN"/>
    <property type="match status" value="1"/>
</dbReference>
<dbReference type="PROSITE" id="PS50851">
    <property type="entry name" value="CHEW"/>
    <property type="match status" value="1"/>
</dbReference>
<dbReference type="InterPro" id="IPR004358">
    <property type="entry name" value="Sig_transdc_His_kin-like_C"/>
</dbReference>
<evidence type="ECO:0000256" key="10">
    <source>
        <dbReference type="ARBA" id="ARBA00023012"/>
    </source>
</evidence>
<comment type="catalytic activity">
    <reaction evidence="1">
        <text>ATP + protein L-histidine = ADP + protein N-phospho-L-histidine.</text>
        <dbReference type="EC" id="2.7.13.3"/>
    </reaction>
</comment>
<dbReference type="SMART" id="SM01231">
    <property type="entry name" value="H-kinase_dim"/>
    <property type="match status" value="1"/>
</dbReference>
<dbReference type="PANTHER" id="PTHR43395:SF10">
    <property type="entry name" value="CHEMOTAXIS PROTEIN CHEA"/>
    <property type="match status" value="1"/>
</dbReference>
<dbReference type="InterPro" id="IPR002545">
    <property type="entry name" value="CheW-lke_dom"/>
</dbReference>
<dbReference type="InterPro" id="IPR037006">
    <property type="entry name" value="CheA-like_homodim_sf"/>
</dbReference>
<feature type="compositionally biased region" description="Pro residues" evidence="13">
    <location>
        <begin position="282"/>
        <end position="291"/>
    </location>
</feature>
<dbReference type="SUPFAM" id="SSF55874">
    <property type="entry name" value="ATPase domain of HSP90 chaperone/DNA topoisomerase II/histidine kinase"/>
    <property type="match status" value="1"/>
</dbReference>
<feature type="domain" description="CheW-like" evidence="15">
    <location>
        <begin position="564"/>
        <end position="700"/>
    </location>
</feature>
<evidence type="ECO:0000256" key="3">
    <source>
        <dbReference type="ARBA" id="ARBA00021495"/>
    </source>
</evidence>
<dbReference type="InterPro" id="IPR036890">
    <property type="entry name" value="HATPase_C_sf"/>
</dbReference>
<evidence type="ECO:0000256" key="6">
    <source>
        <dbReference type="ARBA" id="ARBA00022679"/>
    </source>
</evidence>
<organism evidence="17 18">
    <name type="scientific">Pseudotabrizicola sediminis</name>
    <dbReference type="NCBI Taxonomy" id="2486418"/>
    <lineage>
        <taxon>Bacteria</taxon>
        <taxon>Pseudomonadati</taxon>
        <taxon>Pseudomonadota</taxon>
        <taxon>Alphaproteobacteria</taxon>
        <taxon>Rhodobacterales</taxon>
        <taxon>Paracoccaceae</taxon>
        <taxon>Pseudotabrizicola</taxon>
    </lineage>
</organism>
<dbReference type="RefSeq" id="WP_135431681.1">
    <property type="nucleotide sequence ID" value="NZ_RPEM01000007.1"/>
</dbReference>
<evidence type="ECO:0000256" key="9">
    <source>
        <dbReference type="ARBA" id="ARBA00022840"/>
    </source>
</evidence>
<dbReference type="InterPro" id="IPR003594">
    <property type="entry name" value="HATPase_dom"/>
</dbReference>
<dbReference type="PROSITE" id="PS50894">
    <property type="entry name" value="HPT"/>
    <property type="match status" value="1"/>
</dbReference>
<sequence length="711" mass="75188">MAGAIDLKDIFFVEAEELLSALEEGLRAIQTGAQEADTVNAVFRAVHSIKGGAGAFDLKPLVNFAHRFETVLDALRGGQLQPEPALLGALLHSSDHLADMINASRNGTETDPELDQRVIVALEAQAGMGGHKEEEAFVFEPLALDGPFGMDLSALPLTSLLRKVTLTFRPHSGAFASGHDPAFLLRDLCGTDEVEVELDQSALPVPGGFDPGQSYLGWTVTLQTERSDREILAIFDFIEGNCDLTLEAEAETPPDPDGPLPETSLAPSAPVVVAAAPVAAPPKPVAPPKSPDAPAAASPQPASSAPSASTGPRPTIRVDIDRVDRLVDILGELVIHQAMLTEAIEQSPGFGSVEVDRSLDQLRQLSRQIQESVMAIRAQPVKPLFDRMHRIVREASMAAGKSARLVTEGESTEVDKTIIERLADPLTHMIRNSVDHGLEKPARRDEIGKPTEGVVKLSAAHRSGRIVITVQDDGAGIDRDKVRQIAIEKGLVPPNAELSPQEIDALLFLPGFSTATEVSALSGRGVGMDVVRSEIAGLGGRVGIASVRGQGTTLTISLPLTLAVLDGMVFEAAGQTLVLPVSTIIETLRPDIMMRHTLGRTDSVLDVRGRCLPLIDVGAALGFRRTLKPGEGEIVVVVERGDDGAIALMVDGIRDQRQVVIKGLEANYGQIPGIAAATVLGDGSVALIVDPSDLAAIGPNPSRPNVFLAAE</sequence>
<evidence type="ECO:0000256" key="8">
    <source>
        <dbReference type="ARBA" id="ARBA00022777"/>
    </source>
</evidence>
<feature type="compositionally biased region" description="Low complexity" evidence="13">
    <location>
        <begin position="292"/>
        <end position="309"/>
    </location>
</feature>
<evidence type="ECO:0000256" key="11">
    <source>
        <dbReference type="ARBA" id="ARBA00035100"/>
    </source>
</evidence>
<dbReference type="CDD" id="cd16916">
    <property type="entry name" value="HATPase_CheA-like"/>
    <property type="match status" value="1"/>
</dbReference>
<dbReference type="Pfam" id="PF01627">
    <property type="entry name" value="Hpt"/>
    <property type="match status" value="1"/>
</dbReference>
<dbReference type="Gene3D" id="1.20.120.160">
    <property type="entry name" value="HPT domain"/>
    <property type="match status" value="1"/>
</dbReference>
<dbReference type="EMBL" id="RPEM01000007">
    <property type="protein sequence ID" value="TGD43013.1"/>
    <property type="molecule type" value="Genomic_DNA"/>
</dbReference>
<comment type="function">
    <text evidence="11">Involved in the transmission of sensory signals from the chemoreceptors to the flagellar motors. CheA is autophosphorylated; it can transfer its phosphate group to either CheB or CheY.</text>
</comment>
<dbReference type="InterPro" id="IPR008207">
    <property type="entry name" value="Sig_transdc_His_kin_Hpt_dom"/>
</dbReference>
<evidence type="ECO:0000256" key="5">
    <source>
        <dbReference type="ARBA" id="ARBA00022553"/>
    </source>
</evidence>
<evidence type="ECO:0000313" key="18">
    <source>
        <dbReference type="Proteomes" id="UP000297741"/>
    </source>
</evidence>
<feature type="domain" description="Histidine kinase" evidence="14">
    <location>
        <begin position="354"/>
        <end position="562"/>
    </location>
</feature>
<proteinExistence type="predicted"/>
<dbReference type="Pfam" id="PF02518">
    <property type="entry name" value="HATPase_c"/>
    <property type="match status" value="1"/>
</dbReference>
<gene>
    <name evidence="17" type="ORF">EEB11_12185</name>
</gene>
<dbReference type="SMART" id="SM00073">
    <property type="entry name" value="HPT"/>
    <property type="match status" value="1"/>
</dbReference>
<feature type="modified residue" description="Phosphohistidine" evidence="12">
    <location>
        <position position="47"/>
    </location>
</feature>
<evidence type="ECO:0000256" key="12">
    <source>
        <dbReference type="PROSITE-ProRule" id="PRU00110"/>
    </source>
</evidence>
<evidence type="ECO:0000259" key="16">
    <source>
        <dbReference type="PROSITE" id="PS50894"/>
    </source>
</evidence>
<dbReference type="Pfam" id="PF01584">
    <property type="entry name" value="CheW"/>
    <property type="match status" value="1"/>
</dbReference>
<dbReference type="SUPFAM" id="SSF47384">
    <property type="entry name" value="Homodimeric domain of signal transducing histidine kinase"/>
    <property type="match status" value="1"/>
</dbReference>
<evidence type="ECO:0000256" key="13">
    <source>
        <dbReference type="SAM" id="MobiDB-lite"/>
    </source>
</evidence>
<dbReference type="Gene3D" id="2.30.30.40">
    <property type="entry name" value="SH3 Domains"/>
    <property type="match status" value="1"/>
</dbReference>
<keyword evidence="9" id="KW-0067">ATP-binding</keyword>
<dbReference type="InterPro" id="IPR036097">
    <property type="entry name" value="HisK_dim/P_sf"/>
</dbReference>
<keyword evidence="6" id="KW-0808">Transferase</keyword>
<dbReference type="SUPFAM" id="SSF50341">
    <property type="entry name" value="CheW-like"/>
    <property type="match status" value="1"/>
</dbReference>
<dbReference type="PRINTS" id="PR00344">
    <property type="entry name" value="BCTRLSENSOR"/>
</dbReference>
<evidence type="ECO:0000259" key="14">
    <source>
        <dbReference type="PROSITE" id="PS50109"/>
    </source>
</evidence>
<dbReference type="InterPro" id="IPR051315">
    <property type="entry name" value="Bact_Chemotaxis_CheA"/>
</dbReference>
<comment type="caution">
    <text evidence="17">The sequence shown here is derived from an EMBL/GenBank/DDBJ whole genome shotgun (WGS) entry which is preliminary data.</text>
</comment>
<dbReference type="InterPro" id="IPR036061">
    <property type="entry name" value="CheW-like_dom_sf"/>
</dbReference>
<protein>
    <recommendedName>
        <fullName evidence="3">Chemotaxis protein CheA</fullName>
        <ecNumber evidence="2">2.7.13.3</ecNumber>
    </recommendedName>
</protein>
<reference evidence="17 18" key="1">
    <citation type="submission" date="2018-11" db="EMBL/GenBank/DDBJ databases">
        <title>Tabrizicola sp. isolated from sediment of alpine lake.</title>
        <authorList>
            <person name="Liu Z."/>
        </authorList>
    </citation>
    <scope>NUCLEOTIDE SEQUENCE [LARGE SCALE GENOMIC DNA]</scope>
    <source>
        <strain evidence="17 18">DRYC-M-16</strain>
    </source>
</reference>
<name>A0ABY2KPR4_9RHOB</name>
<evidence type="ECO:0000256" key="7">
    <source>
        <dbReference type="ARBA" id="ARBA00022741"/>
    </source>
</evidence>
<dbReference type="CDD" id="cd00731">
    <property type="entry name" value="CheA_reg"/>
    <property type="match status" value="1"/>
</dbReference>